<reference evidence="3 4" key="1">
    <citation type="journal article" date="2016" name="Mol. Biol. Evol.">
        <title>Comparative Genomics of Early-Diverging Mushroom-Forming Fungi Provides Insights into the Origins of Lignocellulose Decay Capabilities.</title>
        <authorList>
            <person name="Nagy L.G."/>
            <person name="Riley R."/>
            <person name="Tritt A."/>
            <person name="Adam C."/>
            <person name="Daum C."/>
            <person name="Floudas D."/>
            <person name="Sun H."/>
            <person name="Yadav J.S."/>
            <person name="Pangilinan J."/>
            <person name="Larsson K.H."/>
            <person name="Matsuura K."/>
            <person name="Barry K."/>
            <person name="Labutti K."/>
            <person name="Kuo R."/>
            <person name="Ohm R.A."/>
            <person name="Bhattacharya S.S."/>
            <person name="Shirouzu T."/>
            <person name="Yoshinaga Y."/>
            <person name="Martin F.M."/>
            <person name="Grigoriev I.V."/>
            <person name="Hibbett D.S."/>
        </authorList>
    </citation>
    <scope>NUCLEOTIDE SEQUENCE [LARGE SCALE GENOMIC DNA]</scope>
    <source>
        <strain evidence="3 4">HHB9708</strain>
    </source>
</reference>
<evidence type="ECO:0000259" key="2">
    <source>
        <dbReference type="Pfam" id="PF20149"/>
    </source>
</evidence>
<protein>
    <recommendedName>
        <fullName evidence="2">DUF6532 domain-containing protein</fullName>
    </recommendedName>
</protein>
<feature type="region of interest" description="Disordered" evidence="1">
    <location>
        <begin position="57"/>
        <end position="254"/>
    </location>
</feature>
<dbReference type="OrthoDB" id="3268553at2759"/>
<dbReference type="Pfam" id="PF20149">
    <property type="entry name" value="DUF6532"/>
    <property type="match status" value="1"/>
</dbReference>
<accession>A0A164X3N8</accession>
<dbReference type="Proteomes" id="UP000076722">
    <property type="component" value="Unassembled WGS sequence"/>
</dbReference>
<proteinExistence type="predicted"/>
<organism evidence="3 4">
    <name type="scientific">Sistotremastrum niveocremeum HHB9708</name>
    <dbReference type="NCBI Taxonomy" id="1314777"/>
    <lineage>
        <taxon>Eukaryota</taxon>
        <taxon>Fungi</taxon>
        <taxon>Dikarya</taxon>
        <taxon>Basidiomycota</taxon>
        <taxon>Agaricomycotina</taxon>
        <taxon>Agaricomycetes</taxon>
        <taxon>Sistotremastrales</taxon>
        <taxon>Sistotremastraceae</taxon>
        <taxon>Sertulicium</taxon>
        <taxon>Sertulicium niveocremeum</taxon>
    </lineage>
</organism>
<dbReference type="InterPro" id="IPR045341">
    <property type="entry name" value="DUF6532"/>
</dbReference>
<feature type="compositionally biased region" description="Acidic residues" evidence="1">
    <location>
        <begin position="140"/>
        <end position="151"/>
    </location>
</feature>
<feature type="compositionally biased region" description="Basic residues" evidence="1">
    <location>
        <begin position="1"/>
        <end position="11"/>
    </location>
</feature>
<dbReference type="AlphaFoldDB" id="A0A164X3N8"/>
<evidence type="ECO:0000256" key="1">
    <source>
        <dbReference type="SAM" id="MobiDB-lite"/>
    </source>
</evidence>
<evidence type="ECO:0000313" key="3">
    <source>
        <dbReference type="EMBL" id="KZS95604.1"/>
    </source>
</evidence>
<dbReference type="STRING" id="1314777.A0A164X3N8"/>
<evidence type="ECO:0000313" key="4">
    <source>
        <dbReference type="Proteomes" id="UP000076722"/>
    </source>
</evidence>
<feature type="compositionally biased region" description="Low complexity" evidence="1">
    <location>
        <begin position="194"/>
        <end position="213"/>
    </location>
</feature>
<feature type="domain" description="DUF6532" evidence="2">
    <location>
        <begin position="258"/>
        <end position="469"/>
    </location>
</feature>
<feature type="compositionally biased region" description="Polar residues" evidence="1">
    <location>
        <begin position="57"/>
        <end position="79"/>
    </location>
</feature>
<dbReference type="EMBL" id="KV419401">
    <property type="protein sequence ID" value="KZS95604.1"/>
    <property type="molecule type" value="Genomic_DNA"/>
</dbReference>
<keyword evidence="4" id="KW-1185">Reference proteome</keyword>
<sequence length="512" mass="55412">MAGSKSKKKANKNKEKNKDKNKEKAAQEKAASQSLGPRTGGSVDASTFELLQRLYTSVGGTAGPSNTAPTSRVTRSTSKAKQKVVDSGDDDSETSSSGSSDESSEEEGLNLRDTGRLAPRTTDDDDHSSARSKRSHVDSDGEVLDDDDEDGPPSPTRRKITSAAQHGVVIGPRTEVIPRTNTSTRNSQLRSQRTGASSATTTPSTISGPITPAQRTPSPVGDTPSNLEFTPFKKNKFNDSRPQTGHLTPPSGKIGKKAISKYDAAVMCEGGFLSSSVEIQLAITCLTETFRKCRELEGESSKYAHREIRFDKDEVYRESMIALLRKRLPTIRGALRTKAGHLIKAAYGIGSLTGEDAIKAHIAKLTTGGAYTFLDHNNPVNSRDAVYRNPAIIDLIGQEWFTGPTSAAVRYHELFNPLPLPLIALACAALECALKDYSSGTRGAATANMFQEPIYRPVVKKHLHNLNTIANGSPEVLKAIQSDIYSKCWRETGLAFEEDDAPMELFIDISQL</sequence>
<name>A0A164X3N8_9AGAM</name>
<feature type="region of interest" description="Disordered" evidence="1">
    <location>
        <begin position="1"/>
        <end position="44"/>
    </location>
</feature>
<feature type="compositionally biased region" description="Polar residues" evidence="1">
    <location>
        <begin position="179"/>
        <end position="193"/>
    </location>
</feature>
<feature type="compositionally biased region" description="Basic and acidic residues" evidence="1">
    <location>
        <begin position="12"/>
        <end position="27"/>
    </location>
</feature>
<gene>
    <name evidence="3" type="ORF">SISNIDRAFT_464602</name>
</gene>